<keyword evidence="2" id="KW-1185">Reference proteome</keyword>
<sequence length="160" mass="17869">MSALVLHGDGRVVIDDSYGGLPRSADRFRVTPEHIPLPWFGLSIWYDGDSDHHGSVNELGTLLLHSLMPPARGRLTLHGLVVVTGATENDSVPALDDEFVNVVRDTSRDKMFLVSQYQGSELFIEFGHTTRDFWQLLSYGMERVVEIEEPVVVEVKFSAS</sequence>
<dbReference type="Proteomes" id="UP000186218">
    <property type="component" value="Unassembled WGS sequence"/>
</dbReference>
<name>A0A1N7GHY6_9NOCA</name>
<evidence type="ECO:0000313" key="1">
    <source>
        <dbReference type="EMBL" id="SIS12152.1"/>
    </source>
</evidence>
<dbReference type="AlphaFoldDB" id="A0A1N7GHY6"/>
<dbReference type="RefSeq" id="WP_076480548.1">
    <property type="nucleotide sequence ID" value="NZ_FTNT01000008.1"/>
</dbReference>
<dbReference type="EMBL" id="FTNT01000008">
    <property type="protein sequence ID" value="SIS12152.1"/>
    <property type="molecule type" value="Genomic_DNA"/>
</dbReference>
<gene>
    <name evidence="1" type="ORF">SAMN05445060_2808</name>
</gene>
<evidence type="ECO:0000313" key="2">
    <source>
        <dbReference type="Proteomes" id="UP000186218"/>
    </source>
</evidence>
<protein>
    <submittedName>
        <fullName evidence="1">Uncharacterized protein</fullName>
    </submittedName>
</protein>
<organism evidence="1 2">
    <name type="scientific">Williamsia sterculiae</name>
    <dbReference type="NCBI Taxonomy" id="1344003"/>
    <lineage>
        <taxon>Bacteria</taxon>
        <taxon>Bacillati</taxon>
        <taxon>Actinomycetota</taxon>
        <taxon>Actinomycetes</taxon>
        <taxon>Mycobacteriales</taxon>
        <taxon>Nocardiaceae</taxon>
        <taxon>Williamsia</taxon>
    </lineage>
</organism>
<dbReference type="STRING" id="1344003.SAMN05445060_2808"/>
<accession>A0A1N7GHY6</accession>
<reference evidence="1 2" key="1">
    <citation type="submission" date="2017-01" db="EMBL/GenBank/DDBJ databases">
        <authorList>
            <person name="Mah S.A."/>
            <person name="Swanson W.J."/>
            <person name="Moy G.W."/>
            <person name="Vacquier V.D."/>
        </authorList>
    </citation>
    <scope>NUCLEOTIDE SEQUENCE [LARGE SCALE GENOMIC DNA]</scope>
    <source>
        <strain evidence="1 2">CPCC 203464</strain>
    </source>
</reference>
<proteinExistence type="predicted"/>